<evidence type="ECO:0000256" key="1">
    <source>
        <dbReference type="PIRNR" id="PIRNR012524"/>
    </source>
</evidence>
<dbReference type="Proteomes" id="UP000628448">
    <property type="component" value="Unassembled WGS sequence"/>
</dbReference>
<dbReference type="Pfam" id="PF13509">
    <property type="entry name" value="S1_2"/>
    <property type="match status" value="2"/>
</dbReference>
<sequence length="278" mass="31463">MIEVGVYNTLKVSRKVEFGFYLDDGKEGILLPKRFAPADLRTGDEIKVFIYHDSDNRLVATTQEPKGIVGDVVKLKCVSTTEHGAFLDWGLMKDIFVPKSQQLARMQKGGEYLVKIYIDAQTGRVAATEKVERQISNEELTVAEAEEVDLYVQRKSDLGFVMIINGKHTGLLHANEVYRDVHVGDRLKGFVKTIRPDNKIDIVLDKPGYSKVEGEAEKILRLLKENNGFLPYHDKSEPEDIYRFFAMSKKTFKMTLGALYKQKRISIDSEGISLITAV</sequence>
<accession>A0A931E7F5</accession>
<reference evidence="3" key="1">
    <citation type="submission" date="2020-11" db="EMBL/GenBank/DDBJ databases">
        <title>Bacterial whole genome sequence for Panacibacter sp. DH6.</title>
        <authorList>
            <person name="Le V."/>
            <person name="Ko S."/>
            <person name="Ahn C.-Y."/>
            <person name="Oh H.-M."/>
        </authorList>
    </citation>
    <scope>NUCLEOTIDE SEQUENCE</scope>
    <source>
        <strain evidence="3">DH6</strain>
    </source>
</reference>
<dbReference type="PANTHER" id="PTHR37296:SF1">
    <property type="entry name" value="CONSERVED VIRULENCE FACTOR B"/>
    <property type="match status" value="1"/>
</dbReference>
<dbReference type="InterPro" id="IPR039566">
    <property type="entry name" value="CvfB_S1_st"/>
</dbReference>
<organism evidence="3 4">
    <name type="scientific">Panacibacter microcysteis</name>
    <dbReference type="NCBI Taxonomy" id="2793269"/>
    <lineage>
        <taxon>Bacteria</taxon>
        <taxon>Pseudomonadati</taxon>
        <taxon>Bacteroidota</taxon>
        <taxon>Chitinophagia</taxon>
        <taxon>Chitinophagales</taxon>
        <taxon>Chitinophagaceae</taxon>
        <taxon>Panacibacter</taxon>
    </lineage>
</organism>
<comment type="similarity">
    <text evidence="1">Belongs to the CvfB family.</text>
</comment>
<dbReference type="EMBL" id="JADWYR010000001">
    <property type="protein sequence ID" value="MBG9376478.1"/>
    <property type="molecule type" value="Genomic_DNA"/>
</dbReference>
<dbReference type="Gene3D" id="2.40.50.140">
    <property type="entry name" value="Nucleic acid-binding proteins"/>
    <property type="match status" value="1"/>
</dbReference>
<feature type="domain" description="S1 motif" evidence="2">
    <location>
        <begin position="3"/>
        <end position="63"/>
    </location>
</feature>
<dbReference type="InterPro" id="IPR014464">
    <property type="entry name" value="CvfB_fam"/>
</dbReference>
<feature type="domain" description="S1 motif" evidence="2">
    <location>
        <begin position="143"/>
        <end position="205"/>
    </location>
</feature>
<evidence type="ECO:0000313" key="3">
    <source>
        <dbReference type="EMBL" id="MBG9376478.1"/>
    </source>
</evidence>
<dbReference type="AlphaFoldDB" id="A0A931E7F5"/>
<dbReference type="Gene3D" id="1.10.10.10">
    <property type="entry name" value="Winged helix-like DNA-binding domain superfamily/Winged helix DNA-binding domain"/>
    <property type="match status" value="1"/>
</dbReference>
<dbReference type="InterPro" id="IPR003029">
    <property type="entry name" value="S1_domain"/>
</dbReference>
<name>A0A931E7F5_9BACT</name>
<dbReference type="Pfam" id="PF17783">
    <property type="entry name" value="WHD_CvfB"/>
    <property type="match status" value="1"/>
</dbReference>
<dbReference type="SMART" id="SM00316">
    <property type="entry name" value="S1"/>
    <property type="match status" value="3"/>
</dbReference>
<dbReference type="PANTHER" id="PTHR37296">
    <property type="entry name" value="CONSERVED VIRULENCE FACTOR B"/>
    <property type="match status" value="1"/>
</dbReference>
<dbReference type="RefSeq" id="WP_196990487.1">
    <property type="nucleotide sequence ID" value="NZ_JADWYR010000001.1"/>
</dbReference>
<protein>
    <submittedName>
        <fullName evidence="3">RNA-binding protein</fullName>
    </submittedName>
</protein>
<keyword evidence="4" id="KW-1185">Reference proteome</keyword>
<dbReference type="PIRSF" id="PIRSF012524">
    <property type="entry name" value="YitL_S1"/>
    <property type="match status" value="1"/>
</dbReference>
<dbReference type="InterPro" id="IPR012340">
    <property type="entry name" value="NA-bd_OB-fold"/>
</dbReference>
<evidence type="ECO:0000313" key="4">
    <source>
        <dbReference type="Proteomes" id="UP000628448"/>
    </source>
</evidence>
<proteinExistence type="inferred from homology"/>
<dbReference type="GO" id="GO:0003676">
    <property type="term" value="F:nucleic acid binding"/>
    <property type="evidence" value="ECO:0007669"/>
    <property type="project" value="InterPro"/>
</dbReference>
<comment type="caution">
    <text evidence="3">The sequence shown here is derived from an EMBL/GenBank/DDBJ whole genome shotgun (WGS) entry which is preliminary data.</text>
</comment>
<dbReference type="InterPro" id="IPR040764">
    <property type="entry name" value="CvfB_WH"/>
</dbReference>
<dbReference type="InterPro" id="IPR036388">
    <property type="entry name" value="WH-like_DNA-bd_sf"/>
</dbReference>
<feature type="domain" description="S1 motif" evidence="2">
    <location>
        <begin position="68"/>
        <end position="130"/>
    </location>
</feature>
<evidence type="ECO:0000259" key="2">
    <source>
        <dbReference type="SMART" id="SM00316"/>
    </source>
</evidence>
<gene>
    <name evidence="3" type="ORF">I5907_09555</name>
</gene>